<dbReference type="Pfam" id="PF05235">
    <property type="entry name" value="CHAD"/>
    <property type="match status" value="1"/>
</dbReference>
<feature type="domain" description="CHAD" evidence="1">
    <location>
        <begin position="9"/>
        <end position="314"/>
    </location>
</feature>
<keyword evidence="3" id="KW-1185">Reference proteome</keyword>
<dbReference type="PANTHER" id="PTHR39339">
    <property type="entry name" value="SLR1444 PROTEIN"/>
    <property type="match status" value="1"/>
</dbReference>
<dbReference type="InterPro" id="IPR007899">
    <property type="entry name" value="CHAD_dom"/>
</dbReference>
<dbReference type="SMART" id="SM00880">
    <property type="entry name" value="CHAD"/>
    <property type="match status" value="1"/>
</dbReference>
<accession>A0A928VYZ3</accession>
<dbReference type="PROSITE" id="PS51708">
    <property type="entry name" value="CHAD"/>
    <property type="match status" value="1"/>
</dbReference>
<sequence length="321" mass="37545">MKTQISTSILTLGDYANREIRRSLKKCIKHKKQVLKDSDTEPLHQMRIGFRRLRTAISVFDRVLQLPEEASARRIRKTVNVLGAVRDLDVLQQELVTRYRPNLSGKEGKRLDSVLDRLKKQRVQDFRQLEKALKGDRFDRLVRSLQNWLDRPAHKAMAVLPVRDALPDLLLPLLAQLFLHPGWWVGTTQGSELNGGSVANVIGMLQQIDRESASLHDLRKQVKRVRYQTEVFVDCYDEAYTTQTREFKHIQGLLGQMQDQAVLREFLEKQLECDIARALPTVAEQMRLEQWQLWQEWQPIRYRYLDAEFRQSVRLLVLNPA</sequence>
<dbReference type="Gene3D" id="1.40.20.10">
    <property type="entry name" value="CHAD domain"/>
    <property type="match status" value="1"/>
</dbReference>
<evidence type="ECO:0000259" key="1">
    <source>
        <dbReference type="PROSITE" id="PS51708"/>
    </source>
</evidence>
<dbReference type="RefSeq" id="WP_264320997.1">
    <property type="nucleotide sequence ID" value="NZ_JADEXN010000114.1"/>
</dbReference>
<dbReference type="Proteomes" id="UP000621799">
    <property type="component" value="Unassembled WGS sequence"/>
</dbReference>
<evidence type="ECO:0000313" key="3">
    <source>
        <dbReference type="Proteomes" id="UP000621799"/>
    </source>
</evidence>
<dbReference type="InterPro" id="IPR038186">
    <property type="entry name" value="CHAD_dom_sf"/>
</dbReference>
<dbReference type="AlphaFoldDB" id="A0A928VYZ3"/>
<organism evidence="2 3">
    <name type="scientific">Zarconia navalis LEGE 11467</name>
    <dbReference type="NCBI Taxonomy" id="1828826"/>
    <lineage>
        <taxon>Bacteria</taxon>
        <taxon>Bacillati</taxon>
        <taxon>Cyanobacteriota</taxon>
        <taxon>Cyanophyceae</taxon>
        <taxon>Oscillatoriophycideae</taxon>
        <taxon>Oscillatoriales</taxon>
        <taxon>Oscillatoriales incertae sedis</taxon>
        <taxon>Zarconia</taxon>
        <taxon>Zarconia navalis</taxon>
    </lineage>
</organism>
<evidence type="ECO:0000313" key="2">
    <source>
        <dbReference type="EMBL" id="MBE9040753.1"/>
    </source>
</evidence>
<protein>
    <submittedName>
        <fullName evidence="2">CHAD domain-containing protein</fullName>
    </submittedName>
</protein>
<dbReference type="EMBL" id="JADEXN010000114">
    <property type="protein sequence ID" value="MBE9040753.1"/>
    <property type="molecule type" value="Genomic_DNA"/>
</dbReference>
<proteinExistence type="predicted"/>
<name>A0A928VYZ3_9CYAN</name>
<gene>
    <name evidence="2" type="ORF">IQ235_08170</name>
</gene>
<comment type="caution">
    <text evidence="2">The sequence shown here is derived from an EMBL/GenBank/DDBJ whole genome shotgun (WGS) entry which is preliminary data.</text>
</comment>
<dbReference type="PANTHER" id="PTHR39339:SF1">
    <property type="entry name" value="CHAD DOMAIN-CONTAINING PROTEIN"/>
    <property type="match status" value="1"/>
</dbReference>
<reference evidence="2" key="1">
    <citation type="submission" date="2020-10" db="EMBL/GenBank/DDBJ databases">
        <authorList>
            <person name="Castelo-Branco R."/>
            <person name="Eusebio N."/>
            <person name="Adriana R."/>
            <person name="Vieira A."/>
            <person name="Brugerolle De Fraissinette N."/>
            <person name="Rezende De Castro R."/>
            <person name="Schneider M.P."/>
            <person name="Vasconcelos V."/>
            <person name="Leao P.N."/>
        </authorList>
    </citation>
    <scope>NUCLEOTIDE SEQUENCE</scope>
    <source>
        <strain evidence="2">LEGE 11467</strain>
    </source>
</reference>